<evidence type="ECO:0000256" key="16">
    <source>
        <dbReference type="SAM" id="MobiDB-lite"/>
    </source>
</evidence>
<keyword evidence="6" id="KW-0963">Cytoplasm</keyword>
<dbReference type="FunFam" id="4.10.365.10:FF:000001">
    <property type="entry name" value="Cyclin-dependent kinase inhibitor 1B"/>
    <property type="match status" value="1"/>
</dbReference>
<dbReference type="GO" id="GO:0045930">
    <property type="term" value="P:negative regulation of mitotic cell cycle"/>
    <property type="evidence" value="ECO:0007669"/>
    <property type="project" value="TreeGrafter"/>
</dbReference>
<evidence type="ECO:0000256" key="2">
    <source>
        <dbReference type="ARBA" id="ARBA00004177"/>
    </source>
</evidence>
<evidence type="ECO:0000256" key="9">
    <source>
        <dbReference type="ARBA" id="ARBA00022843"/>
    </source>
</evidence>
<dbReference type="EMBL" id="JAFBMS010000090">
    <property type="protein sequence ID" value="KAG9337325.1"/>
    <property type="molecule type" value="Genomic_DNA"/>
</dbReference>
<evidence type="ECO:0000313" key="18">
    <source>
        <dbReference type="EMBL" id="KAG9337325.1"/>
    </source>
</evidence>
<name>A0A8T2NAI0_9TELE</name>
<dbReference type="InterPro" id="IPR003175">
    <property type="entry name" value="CDI_dom"/>
</dbReference>
<evidence type="ECO:0000256" key="7">
    <source>
        <dbReference type="ARBA" id="ARBA00022553"/>
    </source>
</evidence>
<dbReference type="GO" id="GO:0008285">
    <property type="term" value="P:negative regulation of cell population proliferation"/>
    <property type="evidence" value="ECO:0007669"/>
    <property type="project" value="UniProtKB-ARBA"/>
</dbReference>
<comment type="subcellular location">
    <subcellularLocation>
        <location evidence="3">Cytoplasm</location>
    </subcellularLocation>
    <subcellularLocation>
        <location evidence="2">Endosome</location>
    </subcellularLocation>
    <subcellularLocation>
        <location evidence="1">Nucleus</location>
    </subcellularLocation>
</comment>
<keyword evidence="19" id="KW-1185">Reference proteome</keyword>
<sequence>MSNVRLSNGSPTLERVEVRLSDNPKPSFCRNLFGSVDHEELRRDLKGHLQEMEQASSAKYNFDFENHKPLPSGRYDWQLVDSKDLPEFYSRPLRSSKGICRSGNNNVDLNGNHNCVMVTPCQENAGYRLSEEKTEESESQMDCRDQCSGQRKRAASHESSSQNKRSHTSSDEVARCPVLTHSVEHTPRKSSPKAQT</sequence>
<keyword evidence="11" id="KW-0539">Nucleus</keyword>
<evidence type="ECO:0000256" key="8">
    <source>
        <dbReference type="ARBA" id="ARBA00022753"/>
    </source>
</evidence>
<gene>
    <name evidence="18" type="ORF">JZ751_028893</name>
</gene>
<keyword evidence="7" id="KW-0597">Phosphoprotein</keyword>
<dbReference type="Proteomes" id="UP000824540">
    <property type="component" value="Unassembled WGS sequence"/>
</dbReference>
<keyword evidence="9" id="KW-0832">Ubl conjugation</keyword>
<evidence type="ECO:0000256" key="5">
    <source>
        <dbReference type="ARBA" id="ARBA00014547"/>
    </source>
</evidence>
<evidence type="ECO:0000256" key="1">
    <source>
        <dbReference type="ARBA" id="ARBA00004123"/>
    </source>
</evidence>
<comment type="function">
    <text evidence="15">Important regulator of cell cycle progression. Inhibits the kinase activity of CDK2 bound to cyclin A, but has little inhibitory activity on CDK2 bound to SPDYA. Involved in G1 arrest. Potent inhibitor of cyclin E- and cyclin A-CDK2 complexes. Forms a complex with cyclin type D-CDK4 complexes and is involved in the assembly, stability, and modulation of CCND1-CDK4 complex activation. Acts either as an inhibitor or an activator of cyclin type D-CDK4 complexes depending on its phosphorylation state and/or stoichometry.</text>
</comment>
<comment type="similarity">
    <text evidence="4">Belongs to the CDI family.</text>
</comment>
<reference evidence="18" key="1">
    <citation type="thesis" date="2021" institute="BYU ScholarsArchive" country="Provo, UT, USA">
        <title>Applications of and Algorithms for Genome Assembly and Genomic Analyses with an Emphasis on Marine Teleosts.</title>
        <authorList>
            <person name="Pickett B.D."/>
        </authorList>
    </citation>
    <scope>NUCLEOTIDE SEQUENCE</scope>
    <source>
        <strain evidence="18">HI-2016</strain>
    </source>
</reference>
<evidence type="ECO:0000256" key="12">
    <source>
        <dbReference type="ARBA" id="ARBA00023306"/>
    </source>
</evidence>
<dbReference type="OrthoDB" id="6373236at2759"/>
<evidence type="ECO:0000256" key="13">
    <source>
        <dbReference type="ARBA" id="ARBA00031903"/>
    </source>
</evidence>
<feature type="domain" description="Cyclin-dependent kinase inhibitor" evidence="17">
    <location>
        <begin position="31"/>
        <end position="79"/>
    </location>
</feature>
<dbReference type="GO" id="GO:0030332">
    <property type="term" value="F:cyclin binding"/>
    <property type="evidence" value="ECO:0007669"/>
    <property type="project" value="UniProtKB-ARBA"/>
</dbReference>
<dbReference type="GO" id="GO:0005768">
    <property type="term" value="C:endosome"/>
    <property type="evidence" value="ECO:0007669"/>
    <property type="project" value="UniProtKB-SubCell"/>
</dbReference>
<dbReference type="Gene3D" id="4.10.365.10">
    <property type="entry name" value="p27"/>
    <property type="match status" value="1"/>
</dbReference>
<comment type="caution">
    <text evidence="18">The sequence shown here is derived from an EMBL/GenBank/DDBJ whole genome shotgun (WGS) entry which is preliminary data.</text>
</comment>
<keyword evidence="10" id="KW-0649">Protein kinase inhibitor</keyword>
<evidence type="ECO:0000256" key="4">
    <source>
        <dbReference type="ARBA" id="ARBA00006726"/>
    </source>
</evidence>
<dbReference type="GO" id="GO:0007165">
    <property type="term" value="P:signal transduction"/>
    <property type="evidence" value="ECO:0007669"/>
    <property type="project" value="UniProtKB-ARBA"/>
</dbReference>
<dbReference type="InterPro" id="IPR044898">
    <property type="entry name" value="CDI_dom_sf"/>
</dbReference>
<dbReference type="GO" id="GO:0004861">
    <property type="term" value="F:cyclin-dependent protein serine/threonine kinase inhibitor activity"/>
    <property type="evidence" value="ECO:0007669"/>
    <property type="project" value="InterPro"/>
</dbReference>
<proteinExistence type="inferred from homology"/>
<dbReference type="GO" id="GO:0045926">
    <property type="term" value="P:negative regulation of growth"/>
    <property type="evidence" value="ECO:0007669"/>
    <property type="project" value="UniProtKB-ARBA"/>
</dbReference>
<dbReference type="GO" id="GO:0012501">
    <property type="term" value="P:programmed cell death"/>
    <property type="evidence" value="ECO:0007669"/>
    <property type="project" value="UniProtKB-ARBA"/>
</dbReference>
<feature type="region of interest" description="Disordered" evidence="16">
    <location>
        <begin position="129"/>
        <end position="196"/>
    </location>
</feature>
<dbReference type="GO" id="GO:0000082">
    <property type="term" value="P:G1/S transition of mitotic cell cycle"/>
    <property type="evidence" value="ECO:0007669"/>
    <property type="project" value="TreeGrafter"/>
</dbReference>
<dbReference type="GO" id="GO:0005829">
    <property type="term" value="C:cytosol"/>
    <property type="evidence" value="ECO:0007669"/>
    <property type="project" value="UniProtKB-ARBA"/>
</dbReference>
<evidence type="ECO:0000256" key="11">
    <source>
        <dbReference type="ARBA" id="ARBA00023242"/>
    </source>
</evidence>
<keyword evidence="8" id="KW-0967">Endosome</keyword>
<accession>A0A8T2NAI0</accession>
<dbReference type="Pfam" id="PF02234">
    <property type="entry name" value="CDI"/>
    <property type="match status" value="1"/>
</dbReference>
<evidence type="ECO:0000256" key="10">
    <source>
        <dbReference type="ARBA" id="ARBA00023013"/>
    </source>
</evidence>
<dbReference type="GO" id="GO:0005634">
    <property type="term" value="C:nucleus"/>
    <property type="evidence" value="ECO:0007669"/>
    <property type="project" value="UniProtKB-SubCell"/>
</dbReference>
<organism evidence="18 19">
    <name type="scientific">Albula glossodonta</name>
    <name type="common">roundjaw bonefish</name>
    <dbReference type="NCBI Taxonomy" id="121402"/>
    <lineage>
        <taxon>Eukaryota</taxon>
        <taxon>Metazoa</taxon>
        <taxon>Chordata</taxon>
        <taxon>Craniata</taxon>
        <taxon>Vertebrata</taxon>
        <taxon>Euteleostomi</taxon>
        <taxon>Actinopterygii</taxon>
        <taxon>Neopterygii</taxon>
        <taxon>Teleostei</taxon>
        <taxon>Albuliformes</taxon>
        <taxon>Albulidae</taxon>
        <taxon>Albula</taxon>
    </lineage>
</organism>
<evidence type="ECO:0000256" key="14">
    <source>
        <dbReference type="ARBA" id="ARBA00031925"/>
    </source>
</evidence>
<dbReference type="GO" id="GO:0051087">
    <property type="term" value="F:protein-folding chaperone binding"/>
    <property type="evidence" value="ECO:0007669"/>
    <property type="project" value="TreeGrafter"/>
</dbReference>
<protein>
    <recommendedName>
        <fullName evidence="5">Cyclin-dependent kinase inhibitor 1B</fullName>
    </recommendedName>
    <alternativeName>
        <fullName evidence="14">Cyclin-dependent kinase inhibitor p27</fullName>
    </alternativeName>
    <alternativeName>
        <fullName evidence="13">p27Kip1</fullName>
    </alternativeName>
</protein>
<keyword evidence="12" id="KW-0131">Cell cycle</keyword>
<evidence type="ECO:0000256" key="15">
    <source>
        <dbReference type="ARBA" id="ARBA00045727"/>
    </source>
</evidence>
<dbReference type="GO" id="GO:1901990">
    <property type="term" value="P:regulation of mitotic cell cycle phase transition"/>
    <property type="evidence" value="ECO:0007669"/>
    <property type="project" value="UniProtKB-ARBA"/>
</dbReference>
<evidence type="ECO:0000259" key="17">
    <source>
        <dbReference type="Pfam" id="PF02234"/>
    </source>
</evidence>
<evidence type="ECO:0000256" key="6">
    <source>
        <dbReference type="ARBA" id="ARBA00022490"/>
    </source>
</evidence>
<dbReference type="PANTHER" id="PTHR10265:SF9">
    <property type="entry name" value="CYCLIN-DEPENDENT KINASE INHIBITOR 1B"/>
    <property type="match status" value="1"/>
</dbReference>
<evidence type="ECO:0000313" key="19">
    <source>
        <dbReference type="Proteomes" id="UP000824540"/>
    </source>
</evidence>
<dbReference type="PANTHER" id="PTHR10265">
    <property type="entry name" value="CYCLIN-DEPENDENT KINASE INHIBITOR 1"/>
    <property type="match status" value="1"/>
</dbReference>
<evidence type="ECO:0000256" key="3">
    <source>
        <dbReference type="ARBA" id="ARBA00004496"/>
    </source>
</evidence>
<dbReference type="AlphaFoldDB" id="A0A8T2NAI0"/>